<name>A0AAJ2UFZ5_9BACT</name>
<keyword evidence="1" id="KW-1133">Transmembrane helix</keyword>
<dbReference type="AlphaFoldDB" id="A0AAJ2UFZ5"/>
<organism evidence="2 3">
    <name type="scientific">Mesomycoplasma ovipneumoniae</name>
    <dbReference type="NCBI Taxonomy" id="29562"/>
    <lineage>
        <taxon>Bacteria</taxon>
        <taxon>Bacillati</taxon>
        <taxon>Mycoplasmatota</taxon>
        <taxon>Mycoplasmoidales</taxon>
        <taxon>Metamycoplasmataceae</taxon>
        <taxon>Mesomycoplasma</taxon>
    </lineage>
</organism>
<keyword evidence="1" id="KW-0472">Membrane</keyword>
<evidence type="ECO:0000313" key="2">
    <source>
        <dbReference type="EMBL" id="MDW2916019.1"/>
    </source>
</evidence>
<comment type="caution">
    <text evidence="2">The sequence shown here is derived from an EMBL/GenBank/DDBJ whole genome shotgun (WGS) entry which is preliminary data.</text>
</comment>
<dbReference type="Proteomes" id="UP001287983">
    <property type="component" value="Unassembled WGS sequence"/>
</dbReference>
<feature type="transmembrane region" description="Helical" evidence="1">
    <location>
        <begin position="27"/>
        <end position="48"/>
    </location>
</feature>
<evidence type="ECO:0000256" key="1">
    <source>
        <dbReference type="SAM" id="Phobius"/>
    </source>
</evidence>
<keyword evidence="1" id="KW-0812">Transmembrane</keyword>
<dbReference type="EMBL" id="JAWPFQ010000001">
    <property type="protein sequence ID" value="MDW2916019.1"/>
    <property type="molecule type" value="Genomic_DNA"/>
</dbReference>
<gene>
    <name evidence="2" type="ORF">R7W55_00010</name>
</gene>
<accession>A0AAJ2UFZ5</accession>
<sequence length="153" mass="18006">MKKTKEKKFTSSLIFSKYLKTNLRKNWFLSFFLIVFSIFSILLILFLWEADKNFDLPIYNSQNQRITIVRKNGKEFGNNEISEIKNLKSVKYISNGESKLDFGDFMNEDSSTAAPFIPTKILPVEINDFFKNDMKNYTNFHGKFLENDDEIIV</sequence>
<dbReference type="RefSeq" id="WP_318046434.1">
    <property type="nucleotide sequence ID" value="NZ_JAWPFJ010000055.1"/>
</dbReference>
<reference evidence="2" key="1">
    <citation type="submission" date="2023-10" db="EMBL/GenBank/DDBJ databases">
        <title>Genome sequences of Myoplasma ovipneumoniae isolated from sheep.</title>
        <authorList>
            <person name="Spergser J."/>
        </authorList>
    </citation>
    <scope>NUCLEOTIDE SEQUENCE</scope>
    <source>
        <strain evidence="2">5474_3</strain>
    </source>
</reference>
<evidence type="ECO:0000313" key="3">
    <source>
        <dbReference type="Proteomes" id="UP001287983"/>
    </source>
</evidence>
<protein>
    <submittedName>
        <fullName evidence="2">Uncharacterized protein</fullName>
    </submittedName>
</protein>
<proteinExistence type="predicted"/>